<dbReference type="Proteomes" id="UP001330812">
    <property type="component" value="Chromosome"/>
</dbReference>
<accession>A0ABZ1IKX9</accession>
<evidence type="ECO:0000313" key="2">
    <source>
        <dbReference type="EMBL" id="WSE35146.1"/>
    </source>
</evidence>
<dbReference type="Pfam" id="PF04149">
    <property type="entry name" value="DUF397"/>
    <property type="match status" value="1"/>
</dbReference>
<keyword evidence="3" id="KW-1185">Reference proteome</keyword>
<feature type="domain" description="DUF397" evidence="1">
    <location>
        <begin position="8"/>
        <end position="59"/>
    </location>
</feature>
<evidence type="ECO:0000259" key="1">
    <source>
        <dbReference type="Pfam" id="PF04149"/>
    </source>
</evidence>
<organism evidence="2 3">
    <name type="scientific">Amycolatopsis rhabdoformis</name>
    <dbReference type="NCBI Taxonomy" id="1448059"/>
    <lineage>
        <taxon>Bacteria</taxon>
        <taxon>Bacillati</taxon>
        <taxon>Actinomycetota</taxon>
        <taxon>Actinomycetes</taxon>
        <taxon>Pseudonocardiales</taxon>
        <taxon>Pseudonocardiaceae</taxon>
        <taxon>Amycolatopsis</taxon>
    </lineage>
</organism>
<dbReference type="EMBL" id="CP142149">
    <property type="protein sequence ID" value="WSE35146.1"/>
    <property type="molecule type" value="Genomic_DNA"/>
</dbReference>
<gene>
    <name evidence="2" type="ORF">VSH64_15070</name>
</gene>
<sequence length="61" mass="6384">MGFDPECAPWRKSSYSSGGEANCVEVAVAAAVGIRDTKARETGHLTVTPAAWVAFTEAIAE</sequence>
<dbReference type="InterPro" id="IPR007278">
    <property type="entry name" value="DUF397"/>
</dbReference>
<evidence type="ECO:0000313" key="3">
    <source>
        <dbReference type="Proteomes" id="UP001330812"/>
    </source>
</evidence>
<name>A0ABZ1IKX9_9PSEU</name>
<reference evidence="2 3" key="1">
    <citation type="journal article" date="2015" name="Int. J. Syst. Evol. Microbiol.">
        <title>Amycolatopsis rhabdoformis sp. nov., an actinomycete isolated from a tropical forest soil.</title>
        <authorList>
            <person name="Souza W.R."/>
            <person name="Silva R.E."/>
            <person name="Goodfellow M."/>
            <person name="Busarakam K."/>
            <person name="Figueiro F.S."/>
            <person name="Ferreira D."/>
            <person name="Rodrigues-Filho E."/>
            <person name="Moraes L.A.B."/>
            <person name="Zucchi T.D."/>
        </authorList>
    </citation>
    <scope>NUCLEOTIDE SEQUENCE [LARGE SCALE GENOMIC DNA]</scope>
    <source>
        <strain evidence="2 3">NCIMB 14900</strain>
    </source>
</reference>
<protein>
    <submittedName>
        <fullName evidence="2">DUF397 domain-containing protein</fullName>
    </submittedName>
</protein>
<proteinExistence type="predicted"/>